<evidence type="ECO:0000313" key="2">
    <source>
        <dbReference type="Proteomes" id="UP000324646"/>
    </source>
</evidence>
<dbReference type="CDD" id="cd07064">
    <property type="entry name" value="AlkD_like_1"/>
    <property type="match status" value="1"/>
</dbReference>
<dbReference type="OrthoDB" id="9775346at2"/>
<sequence>MDIFESFYNSRNEENSIKMAAYMKNKFHFLGIKKPERAKLSRDFLKQRKKDVSIDWNFVFKCYGMLEREFHYLALDYILLLKKRLVPEDINNIEKLITTNSWWDSTDCLDNIVGYMCLQYPQLKNSVILKWIDCDNIWLKRVAIDFQLKYKDKTDVNILSKAILNNCNTYEFFINKAIGWSLREYSKTNKEWVKNFLKENKLSALSIREASKYL</sequence>
<dbReference type="Proteomes" id="UP000324646">
    <property type="component" value="Chromosome"/>
</dbReference>
<dbReference type="KEGG" id="crs:FQB35_03125"/>
<proteinExistence type="predicted"/>
<organism evidence="1 2">
    <name type="scientific">Crassaminicella thermophila</name>
    <dbReference type="NCBI Taxonomy" id="2599308"/>
    <lineage>
        <taxon>Bacteria</taxon>
        <taxon>Bacillati</taxon>
        <taxon>Bacillota</taxon>
        <taxon>Clostridia</taxon>
        <taxon>Eubacteriales</taxon>
        <taxon>Clostridiaceae</taxon>
        <taxon>Crassaminicella</taxon>
    </lineage>
</organism>
<dbReference type="Gene3D" id="1.25.40.290">
    <property type="entry name" value="ARM repeat domains"/>
    <property type="match status" value="1"/>
</dbReference>
<dbReference type="InterPro" id="IPR014825">
    <property type="entry name" value="DNA_alkylation"/>
</dbReference>
<dbReference type="PANTHER" id="PTHR34070">
    <property type="entry name" value="ARMADILLO-TYPE FOLD"/>
    <property type="match status" value="1"/>
</dbReference>
<evidence type="ECO:0000313" key="1">
    <source>
        <dbReference type="EMBL" id="QEK11443.1"/>
    </source>
</evidence>
<reference evidence="1 2" key="1">
    <citation type="submission" date="2019-07" db="EMBL/GenBank/DDBJ databases">
        <title>Complete genome of Crassaminicella thermophila SY095.</title>
        <authorList>
            <person name="Li X."/>
        </authorList>
    </citation>
    <scope>NUCLEOTIDE SEQUENCE [LARGE SCALE GENOMIC DNA]</scope>
    <source>
        <strain evidence="1 2">SY095</strain>
    </source>
</reference>
<dbReference type="Pfam" id="PF08713">
    <property type="entry name" value="DNA_alkylation"/>
    <property type="match status" value="1"/>
</dbReference>
<gene>
    <name evidence="1" type="ORF">FQB35_03125</name>
</gene>
<protein>
    <submittedName>
        <fullName evidence="1">DNA alkylation repair protein</fullName>
    </submittedName>
</protein>
<accession>A0A5C0SA49</accession>
<dbReference type="SUPFAM" id="SSF48371">
    <property type="entry name" value="ARM repeat"/>
    <property type="match status" value="1"/>
</dbReference>
<dbReference type="Gene3D" id="1.20.1660.10">
    <property type="entry name" value="Hypothetical protein (EF3068)"/>
    <property type="match status" value="1"/>
</dbReference>
<name>A0A5C0SA49_CRATE</name>
<dbReference type="AlphaFoldDB" id="A0A5C0SA49"/>
<keyword evidence="2" id="KW-1185">Reference proteome</keyword>
<dbReference type="EMBL" id="CP042243">
    <property type="protein sequence ID" value="QEK11443.1"/>
    <property type="molecule type" value="Genomic_DNA"/>
</dbReference>
<dbReference type="InterPro" id="IPR016024">
    <property type="entry name" value="ARM-type_fold"/>
</dbReference>
<dbReference type="RefSeq" id="WP_148808589.1">
    <property type="nucleotide sequence ID" value="NZ_CP042243.1"/>
</dbReference>
<dbReference type="PANTHER" id="PTHR34070:SF1">
    <property type="entry name" value="DNA ALKYLATION REPAIR PROTEIN"/>
    <property type="match status" value="1"/>
</dbReference>